<protein>
    <recommendedName>
        <fullName evidence="5">Pentacotripeptide-repeat region of PRORP domain-containing protein</fullName>
    </recommendedName>
</protein>
<dbReference type="AlphaFoldDB" id="A0A812I9B7"/>
<dbReference type="Proteomes" id="UP000604046">
    <property type="component" value="Unassembled WGS sequence"/>
</dbReference>
<dbReference type="PROSITE" id="PS51375">
    <property type="entry name" value="PPR"/>
    <property type="match status" value="2"/>
</dbReference>
<keyword evidence="1" id="KW-0677">Repeat</keyword>
<gene>
    <name evidence="3" type="ORF">SNAT2548_LOCUS2961</name>
</gene>
<evidence type="ECO:0008006" key="5">
    <source>
        <dbReference type="Google" id="ProtNLM"/>
    </source>
</evidence>
<dbReference type="EMBL" id="CAJNDS010000180">
    <property type="protein sequence ID" value="CAE7022924.1"/>
    <property type="molecule type" value="Genomic_DNA"/>
</dbReference>
<name>A0A812I9B7_9DINO</name>
<dbReference type="OrthoDB" id="434774at2759"/>
<evidence type="ECO:0000313" key="3">
    <source>
        <dbReference type="EMBL" id="CAE7022924.1"/>
    </source>
</evidence>
<reference evidence="3" key="1">
    <citation type="submission" date="2021-02" db="EMBL/GenBank/DDBJ databases">
        <authorList>
            <person name="Dougan E. K."/>
            <person name="Rhodes N."/>
            <person name="Thang M."/>
            <person name="Chan C."/>
        </authorList>
    </citation>
    <scope>NUCLEOTIDE SEQUENCE</scope>
</reference>
<keyword evidence="4" id="KW-1185">Reference proteome</keyword>
<organism evidence="3 4">
    <name type="scientific">Symbiodinium natans</name>
    <dbReference type="NCBI Taxonomy" id="878477"/>
    <lineage>
        <taxon>Eukaryota</taxon>
        <taxon>Sar</taxon>
        <taxon>Alveolata</taxon>
        <taxon>Dinophyceae</taxon>
        <taxon>Suessiales</taxon>
        <taxon>Symbiodiniaceae</taxon>
        <taxon>Symbiodinium</taxon>
    </lineage>
</organism>
<sequence length="130" mass="13983">MHGFARLGQVEEAEAWMLRAESLGLEPTVVSYTSLVDACAKSGQPGSALRFLRQADQKALATSATYQAAIDACAKQGFVSDAEGLFQEMQDAAFSGESFRFARWSDQLLAWDAAATTQSIISSPIKTLIT</sequence>
<evidence type="ECO:0000256" key="2">
    <source>
        <dbReference type="PROSITE-ProRule" id="PRU00708"/>
    </source>
</evidence>
<comment type="caution">
    <text evidence="3">The sequence shown here is derived from an EMBL/GenBank/DDBJ whole genome shotgun (WGS) entry which is preliminary data.</text>
</comment>
<dbReference type="Pfam" id="PF01535">
    <property type="entry name" value="PPR"/>
    <property type="match status" value="3"/>
</dbReference>
<evidence type="ECO:0000256" key="1">
    <source>
        <dbReference type="ARBA" id="ARBA00022737"/>
    </source>
</evidence>
<feature type="repeat" description="PPR" evidence="2">
    <location>
        <begin position="62"/>
        <end position="96"/>
    </location>
</feature>
<dbReference type="PANTHER" id="PTHR47447:SF17">
    <property type="entry name" value="OS12G0638900 PROTEIN"/>
    <property type="match status" value="1"/>
</dbReference>
<dbReference type="InterPro" id="IPR002885">
    <property type="entry name" value="PPR_rpt"/>
</dbReference>
<evidence type="ECO:0000313" key="4">
    <source>
        <dbReference type="Proteomes" id="UP000604046"/>
    </source>
</evidence>
<feature type="repeat" description="PPR" evidence="2">
    <location>
        <begin position="28"/>
        <end position="58"/>
    </location>
</feature>
<proteinExistence type="predicted"/>
<dbReference type="Gene3D" id="1.25.40.10">
    <property type="entry name" value="Tetratricopeptide repeat domain"/>
    <property type="match status" value="1"/>
</dbReference>
<dbReference type="InterPro" id="IPR011990">
    <property type="entry name" value="TPR-like_helical_dom_sf"/>
</dbReference>
<dbReference type="PANTHER" id="PTHR47447">
    <property type="entry name" value="OS03G0856100 PROTEIN"/>
    <property type="match status" value="1"/>
</dbReference>
<accession>A0A812I9B7</accession>
<dbReference type="NCBIfam" id="TIGR00756">
    <property type="entry name" value="PPR"/>
    <property type="match status" value="2"/>
</dbReference>